<protein>
    <recommendedName>
        <fullName evidence="1">2EXR domain-containing protein</fullName>
    </recommendedName>
</protein>
<dbReference type="Pfam" id="PF20150">
    <property type="entry name" value="2EXR"/>
    <property type="match status" value="1"/>
</dbReference>
<dbReference type="EMBL" id="KB705878">
    <property type="protein sequence ID" value="EMR70382.1"/>
    <property type="molecule type" value="Genomic_DNA"/>
</dbReference>
<keyword evidence="3" id="KW-1185">Reference proteome</keyword>
<accession>M7T1E5</accession>
<dbReference type="Proteomes" id="UP000012174">
    <property type="component" value="Unassembled WGS sequence"/>
</dbReference>
<dbReference type="PANTHER" id="PTHR35910">
    <property type="entry name" value="2EXR DOMAIN-CONTAINING PROTEIN"/>
    <property type="match status" value="1"/>
</dbReference>
<dbReference type="PANTHER" id="PTHR35910:SF1">
    <property type="entry name" value="2EXR DOMAIN-CONTAINING PROTEIN"/>
    <property type="match status" value="1"/>
</dbReference>
<evidence type="ECO:0000313" key="2">
    <source>
        <dbReference type="EMBL" id="EMR70382.1"/>
    </source>
</evidence>
<dbReference type="InterPro" id="IPR045518">
    <property type="entry name" value="2EXR"/>
</dbReference>
<feature type="domain" description="2EXR" evidence="1">
    <location>
        <begin position="8"/>
        <end position="190"/>
    </location>
</feature>
<proteinExistence type="predicted"/>
<organism evidence="2 3">
    <name type="scientific">Eutypa lata (strain UCR-EL1)</name>
    <name type="common">Grapevine dieback disease fungus</name>
    <name type="synonym">Eutypa armeniacae</name>
    <dbReference type="NCBI Taxonomy" id="1287681"/>
    <lineage>
        <taxon>Eukaryota</taxon>
        <taxon>Fungi</taxon>
        <taxon>Dikarya</taxon>
        <taxon>Ascomycota</taxon>
        <taxon>Pezizomycotina</taxon>
        <taxon>Sordariomycetes</taxon>
        <taxon>Xylariomycetidae</taxon>
        <taxon>Xylariales</taxon>
        <taxon>Diatrypaceae</taxon>
        <taxon>Eutypa</taxon>
    </lineage>
</organism>
<dbReference type="HOGENOM" id="CLU_1372220_0_0_1"/>
<dbReference type="AlphaFoldDB" id="M7T1E5"/>
<gene>
    <name evidence="2" type="ORF">UCREL1_2584</name>
</gene>
<evidence type="ECO:0000313" key="3">
    <source>
        <dbReference type="Proteomes" id="UP000012174"/>
    </source>
</evidence>
<dbReference type="OrthoDB" id="3513892at2759"/>
<reference evidence="3" key="1">
    <citation type="journal article" date="2013" name="Genome Announc.">
        <title>Draft genome sequence of the grapevine dieback fungus Eutypa lata UCR-EL1.</title>
        <authorList>
            <person name="Blanco-Ulate B."/>
            <person name="Rolshausen P.E."/>
            <person name="Cantu D."/>
        </authorList>
    </citation>
    <scope>NUCLEOTIDE SEQUENCE [LARGE SCALE GENOMIC DNA]</scope>
    <source>
        <strain evidence="3">UCR-EL1</strain>
    </source>
</reference>
<evidence type="ECO:0000259" key="1">
    <source>
        <dbReference type="Pfam" id="PF20150"/>
    </source>
</evidence>
<sequence>MESTKREFHPFPLLPIELRCEIYLLATPPRIVHLKEGFEFGDDHDSEEYEEFIREPKHDRERWKLTYVYDKWEEALKGGALLQAQLHPDITYFAHNWRIRIGVPARPCSQTLLEHWGFTSPRGGPLQPWPPSAETPEIPMRWLEDHPLIAFELLRKSYLYSEAPIPPLLHTCSESRQVLMDFGYQLAIRTTTTILLRRV</sequence>
<dbReference type="KEGG" id="ela:UCREL1_2584"/>
<name>M7T1E5_EUTLA</name>